<feature type="domain" description="Outer membrane protein beta-barrel" evidence="2">
    <location>
        <begin position="18"/>
        <end position="199"/>
    </location>
</feature>
<evidence type="ECO:0000313" key="4">
    <source>
        <dbReference type="EMBL" id="PRB90728.1"/>
    </source>
</evidence>
<dbReference type="EMBL" id="PCPH01000002">
    <property type="protein sequence ID" value="PRB90728.1"/>
    <property type="molecule type" value="Genomic_DNA"/>
</dbReference>
<dbReference type="EMBL" id="PCPP01000001">
    <property type="protein sequence ID" value="PRB85551.1"/>
    <property type="molecule type" value="Genomic_DNA"/>
</dbReference>
<comment type="caution">
    <text evidence="3">The sequence shown here is derived from an EMBL/GenBank/DDBJ whole genome shotgun (WGS) entry which is preliminary data.</text>
</comment>
<dbReference type="InterPro" id="IPR011250">
    <property type="entry name" value="OMP/PagP_B-barrel"/>
</dbReference>
<evidence type="ECO:0000313" key="5">
    <source>
        <dbReference type="Proteomes" id="UP000238325"/>
    </source>
</evidence>
<evidence type="ECO:0000313" key="3">
    <source>
        <dbReference type="EMBL" id="PRB85551.1"/>
    </source>
</evidence>
<evidence type="ECO:0000259" key="2">
    <source>
        <dbReference type="Pfam" id="PF13568"/>
    </source>
</evidence>
<keyword evidence="5" id="KW-1185">Reference proteome</keyword>
<evidence type="ECO:0000313" key="6">
    <source>
        <dbReference type="Proteomes" id="UP000238534"/>
    </source>
</evidence>
<proteinExistence type="predicted"/>
<dbReference type="AlphaFoldDB" id="A0A2S9CYL4"/>
<dbReference type="Proteomes" id="UP000238534">
    <property type="component" value="Unassembled WGS sequence"/>
</dbReference>
<feature type="chain" id="PRO_5015686671" description="Outer membrane protein beta-barrel domain-containing protein" evidence="1">
    <location>
        <begin position="19"/>
        <end position="222"/>
    </location>
</feature>
<gene>
    <name evidence="3" type="ORF">CQ022_04645</name>
    <name evidence="4" type="ORF">CQ033_08345</name>
</gene>
<dbReference type="RefSeq" id="WP_105682134.1">
    <property type="nucleotide sequence ID" value="NZ_JBBGZD010000001.1"/>
</dbReference>
<evidence type="ECO:0000256" key="1">
    <source>
        <dbReference type="SAM" id="SignalP"/>
    </source>
</evidence>
<keyword evidence="1" id="KW-0732">Signal</keyword>
<reference evidence="5 6" key="1">
    <citation type="submission" date="2017-09" db="EMBL/GenBank/DDBJ databases">
        <title>Genomic, metabolic, and phenotypic characteristics of bacterial isolates from the natural microbiome of the model nematode Caenorhabditis elegans.</title>
        <authorList>
            <person name="Zimmermann J."/>
            <person name="Obeng N."/>
            <person name="Yang W."/>
            <person name="Obeng O."/>
            <person name="Kissoyan K."/>
            <person name="Pees B."/>
            <person name="Dirksen P."/>
            <person name="Hoppner M."/>
            <person name="Franke A."/>
            <person name="Rosenstiel P."/>
            <person name="Leippe M."/>
            <person name="Dierking K."/>
            <person name="Kaleta C."/>
            <person name="Schulenburg H."/>
        </authorList>
    </citation>
    <scope>NUCLEOTIDE SEQUENCE [LARGE SCALE GENOMIC DNA]</scope>
    <source>
        <strain evidence="3 6">MYb25</strain>
        <strain evidence="4 5">MYb44</strain>
    </source>
</reference>
<name>A0A2S9CYL4_CHRCI</name>
<dbReference type="Pfam" id="PF13568">
    <property type="entry name" value="OMP_b-brl_2"/>
    <property type="match status" value="1"/>
</dbReference>
<dbReference type="Proteomes" id="UP000238325">
    <property type="component" value="Unassembled WGS sequence"/>
</dbReference>
<dbReference type="SUPFAM" id="SSF56925">
    <property type="entry name" value="OMPA-like"/>
    <property type="match status" value="1"/>
</dbReference>
<sequence>MKKILLASAIALFAGLNAQTTFGLKAGYALSKLNSSEGDFEFGGFEASLKSKSGFYIGGLVEHKFNNKFAVQGEVEYANLGGKAEVGIPGTGITLTEKMNLNRIVIPVSARYYATPELGIYAGPYVSFKTNNKAKFEVSGPNAGMVDPSGLKEGERYLERELNNGLKSTDFGLFLGADYNIHKGLFVDARYSFGLTNMIKNPVDGETLKMNFFQLGIGYKFK</sequence>
<feature type="signal peptide" evidence="1">
    <location>
        <begin position="1"/>
        <end position="18"/>
    </location>
</feature>
<accession>A0A2S9CYL4</accession>
<dbReference type="Gene3D" id="2.40.160.20">
    <property type="match status" value="1"/>
</dbReference>
<protein>
    <recommendedName>
        <fullName evidence="2">Outer membrane protein beta-barrel domain-containing protein</fullName>
    </recommendedName>
</protein>
<dbReference type="OrthoDB" id="1259003at2"/>
<dbReference type="InterPro" id="IPR025665">
    <property type="entry name" value="Beta-barrel_OMP_2"/>
</dbReference>
<organism evidence="3 6">
    <name type="scientific">Chryseobacterium culicis</name>
    <dbReference type="NCBI Taxonomy" id="680127"/>
    <lineage>
        <taxon>Bacteria</taxon>
        <taxon>Pseudomonadati</taxon>
        <taxon>Bacteroidota</taxon>
        <taxon>Flavobacteriia</taxon>
        <taxon>Flavobacteriales</taxon>
        <taxon>Weeksellaceae</taxon>
        <taxon>Chryseobacterium group</taxon>
        <taxon>Chryseobacterium</taxon>
    </lineage>
</organism>